<keyword evidence="1" id="KW-0812">Transmembrane</keyword>
<comment type="caution">
    <text evidence="3">The sequence shown here is derived from an EMBL/GenBank/DDBJ whole genome shotgun (WGS) entry which is preliminary data.</text>
</comment>
<feature type="transmembrane region" description="Helical" evidence="1">
    <location>
        <begin position="125"/>
        <end position="141"/>
    </location>
</feature>
<evidence type="ECO:0000313" key="4">
    <source>
        <dbReference type="Proteomes" id="UP000664288"/>
    </source>
</evidence>
<feature type="transmembrane region" description="Helical" evidence="1">
    <location>
        <begin position="175"/>
        <end position="198"/>
    </location>
</feature>
<dbReference type="Pfam" id="PF00892">
    <property type="entry name" value="EamA"/>
    <property type="match status" value="2"/>
</dbReference>
<proteinExistence type="predicted"/>
<dbReference type="EMBL" id="JAFMPY010000003">
    <property type="protein sequence ID" value="MBO0902705.1"/>
    <property type="molecule type" value="Genomic_DNA"/>
</dbReference>
<keyword evidence="1" id="KW-0472">Membrane</keyword>
<keyword evidence="1" id="KW-1133">Transmembrane helix</keyword>
<keyword evidence="4" id="KW-1185">Reference proteome</keyword>
<dbReference type="Proteomes" id="UP000664288">
    <property type="component" value="Unassembled WGS sequence"/>
</dbReference>
<feature type="transmembrane region" description="Helical" evidence="1">
    <location>
        <begin position="95"/>
        <end position="113"/>
    </location>
</feature>
<feature type="transmembrane region" description="Helical" evidence="1">
    <location>
        <begin position="268"/>
        <end position="284"/>
    </location>
</feature>
<feature type="domain" description="EamA" evidence="2">
    <location>
        <begin position="7"/>
        <end position="140"/>
    </location>
</feature>
<feature type="transmembrane region" description="Helical" evidence="1">
    <location>
        <begin position="34"/>
        <end position="52"/>
    </location>
</feature>
<feature type="transmembrane region" description="Helical" evidence="1">
    <location>
        <begin position="147"/>
        <end position="168"/>
    </location>
</feature>
<reference evidence="3 4" key="1">
    <citation type="submission" date="2021-03" db="EMBL/GenBank/DDBJ databases">
        <title>Whole genome sequence of Jiella sp. MQZ13P-4.</title>
        <authorList>
            <person name="Tuo L."/>
        </authorList>
    </citation>
    <scope>NUCLEOTIDE SEQUENCE [LARGE SCALE GENOMIC DNA]</scope>
    <source>
        <strain evidence="3 4">MQZ13P-4</strain>
    </source>
</reference>
<feature type="domain" description="EamA" evidence="2">
    <location>
        <begin position="151"/>
        <end position="283"/>
    </location>
</feature>
<evidence type="ECO:0000313" key="3">
    <source>
        <dbReference type="EMBL" id="MBO0902705.1"/>
    </source>
</evidence>
<accession>A0ABS3IZ73</accession>
<evidence type="ECO:0000259" key="2">
    <source>
        <dbReference type="Pfam" id="PF00892"/>
    </source>
</evidence>
<organism evidence="3 4">
    <name type="scientific">Jiella sonneratiae</name>
    <dbReference type="NCBI Taxonomy" id="2816856"/>
    <lineage>
        <taxon>Bacteria</taxon>
        <taxon>Pseudomonadati</taxon>
        <taxon>Pseudomonadota</taxon>
        <taxon>Alphaproteobacteria</taxon>
        <taxon>Hyphomicrobiales</taxon>
        <taxon>Aurantimonadaceae</taxon>
        <taxon>Jiella</taxon>
    </lineage>
</organism>
<dbReference type="InterPro" id="IPR000620">
    <property type="entry name" value="EamA_dom"/>
</dbReference>
<feature type="transmembrane region" description="Helical" evidence="1">
    <location>
        <begin position="72"/>
        <end position="89"/>
    </location>
</feature>
<name>A0ABS3IZ73_9HYPH</name>
<feature type="transmembrane region" description="Helical" evidence="1">
    <location>
        <begin position="229"/>
        <end position="262"/>
    </location>
</feature>
<gene>
    <name evidence="3" type="ORF">J1C47_03570</name>
</gene>
<dbReference type="SUPFAM" id="SSF103481">
    <property type="entry name" value="Multidrug resistance efflux transporter EmrE"/>
    <property type="match status" value="2"/>
</dbReference>
<sequence>MTAGAALALLLLGAAAMGISPVFVRNAEVGPFASAFWRVFGALPLLLAWTAIEWRRRPAAAPRPTGADWKAVGLAGLFFAGDLAFWHLAILNTTIANATFFACLAPLWVALLARVTIGEAVGRRTWLGLGVCIPGAALLIFQSRTGAGSMLGDGFGLLTSLFFGLYFLAVRRARAALGAGATTLATSLVTVLVMLPLAMIAGEGLLPATGTGLASLAALGLVSHAGGQGLLAVALGVLSASFSSLVIFVEAVAAAAFAWIFAAETPQPTQIAGGLIILLGIFLARPPRRTGVVEA</sequence>
<dbReference type="PANTHER" id="PTHR22911">
    <property type="entry name" value="ACYL-MALONYL CONDENSING ENZYME-RELATED"/>
    <property type="match status" value="1"/>
</dbReference>
<evidence type="ECO:0000256" key="1">
    <source>
        <dbReference type="SAM" id="Phobius"/>
    </source>
</evidence>
<dbReference type="InterPro" id="IPR037185">
    <property type="entry name" value="EmrE-like"/>
</dbReference>
<protein>
    <submittedName>
        <fullName evidence="3">DMT family transporter</fullName>
    </submittedName>
</protein>